<reference evidence="1 2" key="1">
    <citation type="submission" date="2021-06" db="EMBL/GenBank/DDBJ databases">
        <authorList>
            <person name="Kallberg Y."/>
            <person name="Tangrot J."/>
            <person name="Rosling A."/>
        </authorList>
    </citation>
    <scope>NUCLEOTIDE SEQUENCE [LARGE SCALE GENOMIC DNA]</scope>
    <source>
        <strain evidence="1 2">120-4 pot B 10/14</strain>
    </source>
</reference>
<proteinExistence type="predicted"/>
<sequence length="44" mass="5196">MEPYYEDGDAISIVNFLWEYEAYDKNRGWDNNTKSACIVLYVAK</sequence>
<feature type="non-terminal residue" evidence="1">
    <location>
        <position position="44"/>
    </location>
</feature>
<comment type="caution">
    <text evidence="1">The sequence shown here is derived from an EMBL/GenBank/DDBJ whole genome shotgun (WGS) entry which is preliminary data.</text>
</comment>
<accession>A0ABN7VBH8</accession>
<evidence type="ECO:0000313" key="2">
    <source>
        <dbReference type="Proteomes" id="UP000789901"/>
    </source>
</evidence>
<dbReference type="Proteomes" id="UP000789901">
    <property type="component" value="Unassembled WGS sequence"/>
</dbReference>
<evidence type="ECO:0000313" key="1">
    <source>
        <dbReference type="EMBL" id="CAG8754173.1"/>
    </source>
</evidence>
<keyword evidence="2" id="KW-1185">Reference proteome</keyword>
<gene>
    <name evidence="1" type="ORF">GMARGA_LOCUS16734</name>
</gene>
<organism evidence="1 2">
    <name type="scientific">Gigaspora margarita</name>
    <dbReference type="NCBI Taxonomy" id="4874"/>
    <lineage>
        <taxon>Eukaryota</taxon>
        <taxon>Fungi</taxon>
        <taxon>Fungi incertae sedis</taxon>
        <taxon>Mucoromycota</taxon>
        <taxon>Glomeromycotina</taxon>
        <taxon>Glomeromycetes</taxon>
        <taxon>Diversisporales</taxon>
        <taxon>Gigasporaceae</taxon>
        <taxon>Gigaspora</taxon>
    </lineage>
</organism>
<name>A0ABN7VBH8_GIGMA</name>
<protein>
    <submittedName>
        <fullName evidence="1">29616_t:CDS:1</fullName>
    </submittedName>
</protein>
<dbReference type="EMBL" id="CAJVQB010012265">
    <property type="protein sequence ID" value="CAG8754173.1"/>
    <property type="molecule type" value="Genomic_DNA"/>
</dbReference>